<keyword evidence="5" id="KW-0677">Repeat</keyword>
<evidence type="ECO:0000256" key="2">
    <source>
        <dbReference type="ARBA" id="ARBA00006175"/>
    </source>
</evidence>
<accession>A0A194S5I6</accession>
<keyword evidence="7 10" id="KW-0472">Membrane</keyword>
<dbReference type="OrthoDB" id="3222at2759"/>
<evidence type="ECO:0000256" key="1">
    <source>
        <dbReference type="ARBA" id="ARBA00004141"/>
    </source>
</evidence>
<comment type="subcellular location">
    <subcellularLocation>
        <location evidence="1">Membrane</location>
        <topology evidence="1">Multi-pass membrane protein</topology>
    </subcellularLocation>
</comment>
<feature type="compositionally biased region" description="Low complexity" evidence="9">
    <location>
        <begin position="49"/>
        <end position="82"/>
    </location>
</feature>
<feature type="compositionally biased region" description="Basic and acidic residues" evidence="9">
    <location>
        <begin position="752"/>
        <end position="779"/>
    </location>
</feature>
<dbReference type="AlphaFoldDB" id="A0A194S5I6"/>
<dbReference type="EMBL" id="KQ474077">
    <property type="protein sequence ID" value="KPV75988.1"/>
    <property type="molecule type" value="Genomic_DNA"/>
</dbReference>
<dbReference type="PROSITE" id="PS00221">
    <property type="entry name" value="MIP"/>
    <property type="match status" value="1"/>
</dbReference>
<dbReference type="Proteomes" id="UP000053890">
    <property type="component" value="Unassembled WGS sequence"/>
</dbReference>
<protein>
    <recommendedName>
        <fullName evidence="13">Aquaporin</fullName>
    </recommendedName>
</protein>
<dbReference type="RefSeq" id="XP_018272037.1">
    <property type="nucleotide sequence ID" value="XM_018416606.1"/>
</dbReference>
<dbReference type="NCBIfam" id="TIGR00861">
    <property type="entry name" value="MIP"/>
    <property type="match status" value="1"/>
</dbReference>
<evidence type="ECO:0000256" key="7">
    <source>
        <dbReference type="ARBA" id="ARBA00023136"/>
    </source>
</evidence>
<dbReference type="Gene3D" id="1.20.1080.10">
    <property type="entry name" value="Glycerol uptake facilitator protein"/>
    <property type="match status" value="1"/>
</dbReference>
<keyword evidence="4 10" id="KW-0812">Transmembrane</keyword>
<evidence type="ECO:0000256" key="9">
    <source>
        <dbReference type="SAM" id="MobiDB-lite"/>
    </source>
</evidence>
<keyword evidence="12" id="KW-1185">Reference proteome</keyword>
<dbReference type="CDD" id="cd00333">
    <property type="entry name" value="MIP"/>
    <property type="match status" value="1"/>
</dbReference>
<feature type="compositionally biased region" description="Low complexity" evidence="9">
    <location>
        <begin position="138"/>
        <end position="153"/>
    </location>
</feature>
<dbReference type="STRING" id="578459.A0A194S5I6"/>
<dbReference type="GeneID" id="28977054"/>
<feature type="compositionally biased region" description="Polar residues" evidence="9">
    <location>
        <begin position="14"/>
        <end position="25"/>
    </location>
</feature>
<feature type="transmembrane region" description="Helical" evidence="10">
    <location>
        <begin position="579"/>
        <end position="603"/>
    </location>
</feature>
<feature type="compositionally biased region" description="Basic and acidic residues" evidence="9">
    <location>
        <begin position="696"/>
        <end position="705"/>
    </location>
</feature>
<dbReference type="OMA" id="IGMSNGW"/>
<feature type="compositionally biased region" description="Gly residues" evidence="9">
    <location>
        <begin position="205"/>
        <end position="215"/>
    </location>
</feature>
<dbReference type="Pfam" id="PF00230">
    <property type="entry name" value="MIP"/>
    <property type="match status" value="1"/>
</dbReference>
<dbReference type="PANTHER" id="PTHR43829">
    <property type="entry name" value="AQUAPORIN OR AQUAGLYCEROPORIN RELATED"/>
    <property type="match status" value="1"/>
</dbReference>
<keyword evidence="3" id="KW-0813">Transport</keyword>
<evidence type="ECO:0000256" key="4">
    <source>
        <dbReference type="ARBA" id="ARBA00022692"/>
    </source>
</evidence>
<dbReference type="PANTHER" id="PTHR43829:SF9">
    <property type="entry name" value="AQUAPORIN-9"/>
    <property type="match status" value="1"/>
</dbReference>
<feature type="transmembrane region" description="Helical" evidence="10">
    <location>
        <begin position="447"/>
        <end position="467"/>
    </location>
</feature>
<comment type="similarity">
    <text evidence="2">Belongs to the MIP/aquaporin (TC 1.A.8) family.</text>
</comment>
<evidence type="ECO:0000313" key="11">
    <source>
        <dbReference type="EMBL" id="KPV75988.1"/>
    </source>
</evidence>
<evidence type="ECO:0000313" key="12">
    <source>
        <dbReference type="Proteomes" id="UP000053890"/>
    </source>
</evidence>
<keyword evidence="6 10" id="KW-1133">Transmembrane helix</keyword>
<evidence type="ECO:0008006" key="13">
    <source>
        <dbReference type="Google" id="ProtNLM"/>
    </source>
</evidence>
<evidence type="ECO:0000256" key="6">
    <source>
        <dbReference type="ARBA" id="ARBA00022989"/>
    </source>
</evidence>
<dbReference type="SUPFAM" id="SSF81338">
    <property type="entry name" value="Aquaporin-like"/>
    <property type="match status" value="1"/>
</dbReference>
<feature type="region of interest" description="Disordered" evidence="9">
    <location>
        <begin position="1"/>
        <end position="382"/>
    </location>
</feature>
<feature type="compositionally biased region" description="Gly residues" evidence="9">
    <location>
        <begin position="128"/>
        <end position="137"/>
    </location>
</feature>
<dbReference type="GO" id="GO:0005886">
    <property type="term" value="C:plasma membrane"/>
    <property type="evidence" value="ECO:0007669"/>
    <property type="project" value="TreeGrafter"/>
</dbReference>
<name>A0A194S5I6_RHOGW</name>
<organism evidence="11 12">
    <name type="scientific">Rhodotorula graminis (strain WP1)</name>
    <dbReference type="NCBI Taxonomy" id="578459"/>
    <lineage>
        <taxon>Eukaryota</taxon>
        <taxon>Fungi</taxon>
        <taxon>Dikarya</taxon>
        <taxon>Basidiomycota</taxon>
        <taxon>Pucciniomycotina</taxon>
        <taxon>Microbotryomycetes</taxon>
        <taxon>Sporidiobolales</taxon>
        <taxon>Sporidiobolaceae</taxon>
        <taxon>Rhodotorula</taxon>
    </lineage>
</organism>
<dbReference type="InterPro" id="IPR050363">
    <property type="entry name" value="MIP/Aquaporin"/>
</dbReference>
<evidence type="ECO:0000256" key="3">
    <source>
        <dbReference type="ARBA" id="ARBA00022448"/>
    </source>
</evidence>
<feature type="compositionally biased region" description="Basic and acidic residues" evidence="9">
    <location>
        <begin position="340"/>
        <end position="355"/>
    </location>
</feature>
<feature type="compositionally biased region" description="Basic and acidic residues" evidence="9">
    <location>
        <begin position="307"/>
        <end position="325"/>
    </location>
</feature>
<dbReference type="InterPro" id="IPR022357">
    <property type="entry name" value="MIP_CS"/>
</dbReference>
<evidence type="ECO:0000256" key="5">
    <source>
        <dbReference type="ARBA" id="ARBA00022737"/>
    </source>
</evidence>
<gene>
    <name evidence="11" type="ORF">RHOBADRAFT_52992</name>
</gene>
<dbReference type="GO" id="GO:0015250">
    <property type="term" value="F:water channel activity"/>
    <property type="evidence" value="ECO:0007669"/>
    <property type="project" value="TreeGrafter"/>
</dbReference>
<reference evidence="11 12" key="1">
    <citation type="journal article" date="2015" name="Front. Microbiol.">
        <title>Genome sequence of the plant growth promoting endophytic yeast Rhodotorula graminis WP1.</title>
        <authorList>
            <person name="Firrincieli A."/>
            <person name="Otillar R."/>
            <person name="Salamov A."/>
            <person name="Schmutz J."/>
            <person name="Khan Z."/>
            <person name="Redman R.S."/>
            <person name="Fleck N.D."/>
            <person name="Lindquist E."/>
            <person name="Grigoriev I.V."/>
            <person name="Doty S.L."/>
        </authorList>
    </citation>
    <scope>NUCLEOTIDE SEQUENCE [LARGE SCALE GENOMIC DNA]</scope>
    <source>
        <strain evidence="11 12">WP1</strain>
    </source>
</reference>
<dbReference type="GO" id="GO:0015254">
    <property type="term" value="F:glycerol channel activity"/>
    <property type="evidence" value="ECO:0007669"/>
    <property type="project" value="TreeGrafter"/>
</dbReference>
<feature type="transmembrane region" description="Helical" evidence="10">
    <location>
        <begin position="487"/>
        <end position="506"/>
    </location>
</feature>
<proteinExistence type="inferred from homology"/>
<feature type="compositionally biased region" description="Basic and acidic residues" evidence="9">
    <location>
        <begin position="731"/>
        <end position="743"/>
    </location>
</feature>
<sequence>MPTDREPPRRPSQPHHSGSTSSTDFASLEQRESHASGASQYPRPPNHTPPAAAVRRPSAAQRGDSATSSAPSTAPSRASTATKKGKKPERPRPSNLAGPTLQRVPESYLRFVRADSGGRTPGSAHSGAGMGGPGEGGSFFSPSLSGDEAAAGKSDGGGAKKPVWAIGGVFPKNQKRRRSTVDGREKGVRRGSVSQQPQPQNSGSGSDGGGSGGRGGGRRVPAKLPYVPERGDSISATRSDSTGAEDTASDTDTAPRPRAGTGDGVGSARTDPFEELGPTASTRSRRASAPPDDGDDERVVDGLDSSRQLKDEMRSEVGDEVEARLKKVHSGSSRTVAGDEGEKGDEKGQRERGDEQDGEGPPEGAEAGRGGPNVGGELDQSAEQWAEDVEDPEDLPVRNWWGTVRYALREPLAEFLGSLVLVCIGVGADCQTKISLETMGAYQSMNWSWGFGVMIALYIAGGISGGHTNPAVTVTLAIFRGFPWKMVPRYIFAQVLGAFCGALIIYGNYRRAIGEYDSYKLIQPTDYSNASAPLFITAPSEGVSSTIEGFCQEILAGGILSIAVLALGDENNAPPGAGLGAIVLGFVVVAIGMSNGWISGYAINPARDLGPRLALWTLGYGKKLWYHDHWWWLVGPILGPTVGSIAGALAYDLCIFTGPGSPVNFTGHEVADAMGLYSVHNMVWTALSPEKRRQRRFADNPRSQDDLAENGLATTLARRDSARILPGRSTQQDKSELRLENRFKRAQANVLRQEERSRQREHGAARKLHEPPADHERQRRLPAAELAPGGTATARLVAGGGAAQPRGHGFARDGPARRPRRGPPLARRGDAPARRMLQHGLVRVPGL</sequence>
<feature type="region of interest" description="Disordered" evidence="9">
    <location>
        <begin position="800"/>
        <end position="834"/>
    </location>
</feature>
<dbReference type="InterPro" id="IPR023271">
    <property type="entry name" value="Aquaporin-like"/>
</dbReference>
<evidence type="ECO:0000256" key="10">
    <source>
        <dbReference type="SAM" id="Phobius"/>
    </source>
</evidence>
<dbReference type="InterPro" id="IPR000425">
    <property type="entry name" value="MIP"/>
</dbReference>
<feature type="compositionally biased region" description="Polar residues" evidence="9">
    <location>
        <begin position="192"/>
        <end position="201"/>
    </location>
</feature>
<comment type="catalytic activity">
    <reaction evidence="8">
        <text>H2O(in) = H2O(out)</text>
        <dbReference type="Rhea" id="RHEA:29667"/>
        <dbReference type="ChEBI" id="CHEBI:15377"/>
    </reaction>
</comment>
<feature type="transmembrane region" description="Helical" evidence="10">
    <location>
        <begin position="630"/>
        <end position="651"/>
    </location>
</feature>
<feature type="region of interest" description="Disordered" evidence="9">
    <location>
        <begin position="693"/>
        <end position="780"/>
    </location>
</feature>
<dbReference type="PRINTS" id="PR00783">
    <property type="entry name" value="MINTRINSICP"/>
</dbReference>
<feature type="compositionally biased region" description="Basic and acidic residues" evidence="9">
    <location>
        <begin position="179"/>
        <end position="188"/>
    </location>
</feature>
<evidence type="ECO:0000256" key="8">
    <source>
        <dbReference type="ARBA" id="ARBA00034651"/>
    </source>
</evidence>
<feature type="compositionally biased region" description="Polar residues" evidence="9">
    <location>
        <begin position="234"/>
        <end position="244"/>
    </location>
</feature>